<evidence type="ECO:0000313" key="2">
    <source>
        <dbReference type="EMBL" id="KAK3732497.1"/>
    </source>
</evidence>
<accession>A0AAE0Y4C6</accession>
<evidence type="ECO:0000313" key="3">
    <source>
        <dbReference type="Proteomes" id="UP001283361"/>
    </source>
</evidence>
<dbReference type="Proteomes" id="UP001283361">
    <property type="component" value="Unassembled WGS sequence"/>
</dbReference>
<keyword evidence="3" id="KW-1185">Reference proteome</keyword>
<evidence type="ECO:0000256" key="1">
    <source>
        <dbReference type="SAM" id="MobiDB-lite"/>
    </source>
</evidence>
<dbReference type="EMBL" id="JAWDGP010006957">
    <property type="protein sequence ID" value="KAK3732497.1"/>
    <property type="molecule type" value="Genomic_DNA"/>
</dbReference>
<sequence length="82" mass="9009">MASVVGNGVRTLEGRDRLPLDLLGFGGNNISERPIGRLMSLLLRSWQRACVDQGTSRHAISNNPVYGDETMRKDSLTPEIKA</sequence>
<gene>
    <name evidence="2" type="ORF">RRG08_030697</name>
</gene>
<organism evidence="2 3">
    <name type="scientific">Elysia crispata</name>
    <name type="common">lettuce slug</name>
    <dbReference type="NCBI Taxonomy" id="231223"/>
    <lineage>
        <taxon>Eukaryota</taxon>
        <taxon>Metazoa</taxon>
        <taxon>Spiralia</taxon>
        <taxon>Lophotrochozoa</taxon>
        <taxon>Mollusca</taxon>
        <taxon>Gastropoda</taxon>
        <taxon>Heterobranchia</taxon>
        <taxon>Euthyneura</taxon>
        <taxon>Panpulmonata</taxon>
        <taxon>Sacoglossa</taxon>
        <taxon>Placobranchoidea</taxon>
        <taxon>Plakobranchidae</taxon>
        <taxon>Elysia</taxon>
    </lineage>
</organism>
<protein>
    <submittedName>
        <fullName evidence="2">Uncharacterized protein</fullName>
    </submittedName>
</protein>
<reference evidence="2" key="1">
    <citation type="journal article" date="2023" name="G3 (Bethesda)">
        <title>A reference genome for the long-term kleptoplast-retaining sea slug Elysia crispata morphotype clarki.</title>
        <authorList>
            <person name="Eastman K.E."/>
            <person name="Pendleton A.L."/>
            <person name="Shaikh M.A."/>
            <person name="Suttiyut T."/>
            <person name="Ogas R."/>
            <person name="Tomko P."/>
            <person name="Gavelis G."/>
            <person name="Widhalm J.R."/>
            <person name="Wisecaver J.H."/>
        </authorList>
    </citation>
    <scope>NUCLEOTIDE SEQUENCE</scope>
    <source>
        <strain evidence="2">ECLA1</strain>
    </source>
</reference>
<feature type="region of interest" description="Disordered" evidence="1">
    <location>
        <begin position="62"/>
        <end position="82"/>
    </location>
</feature>
<dbReference type="AlphaFoldDB" id="A0AAE0Y4C6"/>
<comment type="caution">
    <text evidence="2">The sequence shown here is derived from an EMBL/GenBank/DDBJ whole genome shotgun (WGS) entry which is preliminary data.</text>
</comment>
<name>A0AAE0Y4C6_9GAST</name>
<feature type="compositionally biased region" description="Basic and acidic residues" evidence="1">
    <location>
        <begin position="69"/>
        <end position="82"/>
    </location>
</feature>
<proteinExistence type="predicted"/>